<evidence type="ECO:0000313" key="2">
    <source>
        <dbReference type="EMBL" id="PKU84037.1"/>
    </source>
</evidence>
<evidence type="ECO:0008006" key="4">
    <source>
        <dbReference type="Google" id="ProtNLM"/>
    </source>
</evidence>
<name>A0A2I0X7Y6_9ASPA</name>
<reference evidence="2 3" key="1">
    <citation type="journal article" date="2016" name="Sci. Rep.">
        <title>The Dendrobium catenatum Lindl. genome sequence provides insights into polysaccharide synthase, floral development and adaptive evolution.</title>
        <authorList>
            <person name="Zhang G.Q."/>
            <person name="Xu Q."/>
            <person name="Bian C."/>
            <person name="Tsai W.C."/>
            <person name="Yeh C.M."/>
            <person name="Liu K.W."/>
            <person name="Yoshida K."/>
            <person name="Zhang L.S."/>
            <person name="Chang S.B."/>
            <person name="Chen F."/>
            <person name="Shi Y."/>
            <person name="Su Y.Y."/>
            <person name="Zhang Y.Q."/>
            <person name="Chen L.J."/>
            <person name="Yin Y."/>
            <person name="Lin M."/>
            <person name="Huang H."/>
            <person name="Deng H."/>
            <person name="Wang Z.W."/>
            <person name="Zhu S.L."/>
            <person name="Zhao X."/>
            <person name="Deng C."/>
            <person name="Niu S.C."/>
            <person name="Huang J."/>
            <person name="Wang M."/>
            <person name="Liu G.H."/>
            <person name="Yang H.J."/>
            <person name="Xiao X.J."/>
            <person name="Hsiao Y.Y."/>
            <person name="Wu W.L."/>
            <person name="Chen Y.Y."/>
            <person name="Mitsuda N."/>
            <person name="Ohme-Takagi M."/>
            <person name="Luo Y.B."/>
            <person name="Van de Peer Y."/>
            <person name="Liu Z.J."/>
        </authorList>
    </citation>
    <scope>NUCLEOTIDE SEQUENCE [LARGE SCALE GENOMIC DNA]</scope>
    <source>
        <tissue evidence="2">The whole plant</tissue>
    </source>
</reference>
<proteinExistence type="predicted"/>
<dbReference type="OrthoDB" id="744797at2759"/>
<dbReference type="STRING" id="906689.A0A2I0X7Y6"/>
<sequence>MSVYLTLLLLLLLPLFFLKPSSSSLMMAEEENPMQQLSEAELVNLAGYGEERLSSVLVTGSLVCEACLLAGSELDISHVQGAVVAVACKTDRRRRRIKYANGTTDEFGEFIIDLPSRLHAMPKLEEACVVRILRMPRNSLCRHFSRGINPAAKRIRLSSVGNSIRVYTTGLVRTRSLKSGKPALHECLRKKDIATELMQSNW</sequence>
<organism evidence="2 3">
    <name type="scientific">Dendrobium catenatum</name>
    <dbReference type="NCBI Taxonomy" id="906689"/>
    <lineage>
        <taxon>Eukaryota</taxon>
        <taxon>Viridiplantae</taxon>
        <taxon>Streptophyta</taxon>
        <taxon>Embryophyta</taxon>
        <taxon>Tracheophyta</taxon>
        <taxon>Spermatophyta</taxon>
        <taxon>Magnoliopsida</taxon>
        <taxon>Liliopsida</taxon>
        <taxon>Asparagales</taxon>
        <taxon>Orchidaceae</taxon>
        <taxon>Epidendroideae</taxon>
        <taxon>Malaxideae</taxon>
        <taxon>Dendrobiinae</taxon>
        <taxon>Dendrobium</taxon>
    </lineage>
</organism>
<gene>
    <name evidence="2" type="ORF">MA16_Dca026084</name>
</gene>
<dbReference type="AlphaFoldDB" id="A0A2I0X7Y6"/>
<dbReference type="EMBL" id="KZ502067">
    <property type="protein sequence ID" value="PKU84037.1"/>
    <property type="molecule type" value="Genomic_DNA"/>
</dbReference>
<evidence type="ECO:0000313" key="3">
    <source>
        <dbReference type="Proteomes" id="UP000233837"/>
    </source>
</evidence>
<dbReference type="Pfam" id="PF01190">
    <property type="entry name" value="Pollen_Ole_e_1"/>
    <property type="match status" value="1"/>
</dbReference>
<dbReference type="Proteomes" id="UP000233837">
    <property type="component" value="Unassembled WGS sequence"/>
</dbReference>
<reference evidence="2 3" key="2">
    <citation type="journal article" date="2017" name="Nature">
        <title>The Apostasia genome and the evolution of orchids.</title>
        <authorList>
            <person name="Zhang G.Q."/>
            <person name="Liu K.W."/>
            <person name="Li Z."/>
            <person name="Lohaus R."/>
            <person name="Hsiao Y.Y."/>
            <person name="Niu S.C."/>
            <person name="Wang J.Y."/>
            <person name="Lin Y.C."/>
            <person name="Xu Q."/>
            <person name="Chen L.J."/>
            <person name="Yoshida K."/>
            <person name="Fujiwara S."/>
            <person name="Wang Z.W."/>
            <person name="Zhang Y.Q."/>
            <person name="Mitsuda N."/>
            <person name="Wang M."/>
            <person name="Liu G.H."/>
            <person name="Pecoraro L."/>
            <person name="Huang H.X."/>
            <person name="Xiao X.J."/>
            <person name="Lin M."/>
            <person name="Wu X.Y."/>
            <person name="Wu W.L."/>
            <person name="Chen Y.Y."/>
            <person name="Chang S.B."/>
            <person name="Sakamoto S."/>
            <person name="Ohme-Takagi M."/>
            <person name="Yagi M."/>
            <person name="Zeng S.J."/>
            <person name="Shen C.Y."/>
            <person name="Yeh C.M."/>
            <person name="Luo Y.B."/>
            <person name="Tsai W.C."/>
            <person name="Van de Peer Y."/>
            <person name="Liu Z.J."/>
        </authorList>
    </citation>
    <scope>NUCLEOTIDE SEQUENCE [LARGE SCALE GENOMIC DNA]</scope>
    <source>
        <tissue evidence="2">The whole plant</tissue>
    </source>
</reference>
<protein>
    <recommendedName>
        <fullName evidence="4">Pollen Ole e 1 allergen and extensin family protein</fullName>
    </recommendedName>
</protein>
<dbReference type="PANTHER" id="PTHR47273:SF6">
    <property type="entry name" value="POLLEN OLE E 1 ALLERGEN AND EXTENSIN FAMILY PROTEIN"/>
    <property type="match status" value="1"/>
</dbReference>
<evidence type="ECO:0000256" key="1">
    <source>
        <dbReference type="SAM" id="SignalP"/>
    </source>
</evidence>
<accession>A0A2I0X7Y6</accession>
<keyword evidence="1" id="KW-0732">Signal</keyword>
<keyword evidence="3" id="KW-1185">Reference proteome</keyword>
<feature type="chain" id="PRO_5014159788" description="Pollen Ole e 1 allergen and extensin family protein" evidence="1">
    <location>
        <begin position="24"/>
        <end position="202"/>
    </location>
</feature>
<feature type="signal peptide" evidence="1">
    <location>
        <begin position="1"/>
        <end position="23"/>
    </location>
</feature>
<dbReference type="PANTHER" id="PTHR47273">
    <property type="entry name" value="EXPRESSED PROTEIN"/>
    <property type="match status" value="1"/>
</dbReference>